<evidence type="ECO:0000313" key="1">
    <source>
        <dbReference type="EMBL" id="AFM40968.1"/>
    </source>
</evidence>
<dbReference type="OrthoDB" id="2591395at2"/>
<dbReference type="HOGENOM" id="CLU_1433230_0_0_9"/>
<organism evidence="1 2">
    <name type="scientific">Desulfosporosinus acidiphilus (strain DSM 22704 / JCM 16185 / SJ4)</name>
    <dbReference type="NCBI Taxonomy" id="646529"/>
    <lineage>
        <taxon>Bacteria</taxon>
        <taxon>Bacillati</taxon>
        <taxon>Bacillota</taxon>
        <taxon>Clostridia</taxon>
        <taxon>Eubacteriales</taxon>
        <taxon>Desulfitobacteriaceae</taxon>
        <taxon>Desulfosporosinus</taxon>
    </lineage>
</organism>
<dbReference type="KEGG" id="dai:Desaci_1993"/>
<reference evidence="1 2" key="1">
    <citation type="journal article" date="2012" name="J. Bacteriol.">
        <title>Complete genome sequences of Desulfosporosinus orientis DSM765T, Desulfosporosinus youngiae DSM17734T, Desulfosporosinus meridiei DSM13257T, and Desulfosporosinus acidiphilus DSM22704T.</title>
        <authorList>
            <person name="Pester M."/>
            <person name="Brambilla E."/>
            <person name="Alazard D."/>
            <person name="Rattei T."/>
            <person name="Weinmaier T."/>
            <person name="Han J."/>
            <person name="Lucas S."/>
            <person name="Lapidus A."/>
            <person name="Cheng J.F."/>
            <person name="Goodwin L."/>
            <person name="Pitluck S."/>
            <person name="Peters L."/>
            <person name="Ovchinnikova G."/>
            <person name="Teshima H."/>
            <person name="Detter J.C."/>
            <person name="Han C.S."/>
            <person name="Tapia R."/>
            <person name="Land M.L."/>
            <person name="Hauser L."/>
            <person name="Kyrpides N.C."/>
            <person name="Ivanova N.N."/>
            <person name="Pagani I."/>
            <person name="Huntmann M."/>
            <person name="Wei C.L."/>
            <person name="Davenport K.W."/>
            <person name="Daligault H."/>
            <person name="Chain P.S."/>
            <person name="Chen A."/>
            <person name="Mavromatis K."/>
            <person name="Markowitz V."/>
            <person name="Szeto E."/>
            <person name="Mikhailova N."/>
            <person name="Pati A."/>
            <person name="Wagner M."/>
            <person name="Woyke T."/>
            <person name="Ollivier B."/>
            <person name="Klenk H.P."/>
            <person name="Spring S."/>
            <person name="Loy A."/>
        </authorList>
    </citation>
    <scope>NUCLEOTIDE SEQUENCE [LARGE SCALE GENOMIC DNA]</scope>
    <source>
        <strain evidence="2">DSM 22704 / JCM 16185 / SJ4</strain>
    </source>
</reference>
<dbReference type="EMBL" id="CP003639">
    <property type="protein sequence ID" value="AFM40968.1"/>
    <property type="molecule type" value="Genomic_DNA"/>
</dbReference>
<keyword evidence="2" id="KW-1185">Reference proteome</keyword>
<proteinExistence type="predicted"/>
<dbReference type="AlphaFoldDB" id="I4D594"/>
<dbReference type="PROSITE" id="PS51257">
    <property type="entry name" value="PROKAR_LIPOPROTEIN"/>
    <property type="match status" value="1"/>
</dbReference>
<name>I4D594_DESAJ</name>
<evidence type="ECO:0008006" key="3">
    <source>
        <dbReference type="Google" id="ProtNLM"/>
    </source>
</evidence>
<accession>I4D594</accession>
<dbReference type="Proteomes" id="UP000002892">
    <property type="component" value="Chromosome"/>
</dbReference>
<protein>
    <recommendedName>
        <fullName evidence="3">PsbP</fullName>
    </recommendedName>
</protein>
<evidence type="ECO:0000313" key="2">
    <source>
        <dbReference type="Proteomes" id="UP000002892"/>
    </source>
</evidence>
<sequence length="194" mass="21701">MKGHIFLPLLVVILLSGCGSRQDIIGSKGTAMVSGNQTQINTSNTNVTPPTVNSFENADSGYSLASLNIKLPLNWKIDKSNKAMYFFLDTSEQNRGWIYYQNYDVNFGFQQIRPNHASLVKQEKIDIPLGHCSLYTMDADNGTAASGITGTHYDYYAIISIKDKVIYTIEFSLNDKEPETKSQFIKILKDLSIK</sequence>
<gene>
    <name evidence="1" type="ordered locus">Desaci_1993</name>
</gene>
<dbReference type="eggNOG" id="ENOG50343ZA">
    <property type="taxonomic scope" value="Bacteria"/>
</dbReference>